<evidence type="ECO:0000313" key="4">
    <source>
        <dbReference type="Proteomes" id="UP000317835"/>
    </source>
</evidence>
<dbReference type="InterPro" id="IPR012296">
    <property type="entry name" value="Nuclease_put_TT1808"/>
</dbReference>
<evidence type="ECO:0000256" key="1">
    <source>
        <dbReference type="SAM" id="MobiDB-lite"/>
    </source>
</evidence>
<dbReference type="InterPro" id="IPR011335">
    <property type="entry name" value="Restrct_endonuc-II-like"/>
</dbReference>
<sequence length="227" mass="25203">MSTTTSRTPEVRPPRRDGPGERRILLTGIGPELYEAIAASRGDDPTPRLAWLDGDLELMSPSPEHDDLAELLSDLVKMVADALGLDCRPLRTTTWRRLGLGRSKEADACFFFTGPAATLGRGQLDLKALPPPDLAIEVEISPPEVDVEQLYAGLGVPELWRHDGERLRILHLGPDGRYAAHDRSRHIPRLRVDDAMAQLAKADTLPSRAWRSEVGRWAREELADRPD</sequence>
<dbReference type="SUPFAM" id="SSF52980">
    <property type="entry name" value="Restriction endonuclease-like"/>
    <property type="match status" value="1"/>
</dbReference>
<dbReference type="Gene3D" id="3.90.1570.10">
    <property type="entry name" value="tt1808, chain A"/>
    <property type="match status" value="1"/>
</dbReference>
<accession>A0A518HE25</accession>
<dbReference type="Proteomes" id="UP000317835">
    <property type="component" value="Plasmid pElP_1"/>
</dbReference>
<dbReference type="InterPro" id="IPR008538">
    <property type="entry name" value="Uma2"/>
</dbReference>
<proteinExistence type="predicted"/>
<feature type="domain" description="Putative restriction endonuclease" evidence="2">
    <location>
        <begin position="34"/>
        <end position="192"/>
    </location>
</feature>
<dbReference type="RefSeq" id="WP_197447172.1">
    <property type="nucleotide sequence ID" value="NZ_CP036427.1"/>
</dbReference>
<keyword evidence="3" id="KW-0614">Plasmid</keyword>
<dbReference type="CDD" id="cd06260">
    <property type="entry name" value="DUF820-like"/>
    <property type="match status" value="1"/>
</dbReference>
<geneLocation type="plasmid" evidence="4">
    <name>pelp_1</name>
</geneLocation>
<dbReference type="Pfam" id="PF05685">
    <property type="entry name" value="Uma2"/>
    <property type="match status" value="1"/>
</dbReference>
<dbReference type="KEGG" id="tpla:ElP_70570"/>
<gene>
    <name evidence="3" type="ORF">ElP_70570</name>
</gene>
<dbReference type="PANTHER" id="PTHR47152">
    <property type="entry name" value="SLR2084 PROTEIN-RELATED"/>
    <property type="match status" value="1"/>
</dbReference>
<protein>
    <recommendedName>
        <fullName evidence="2">Putative restriction endonuclease domain-containing protein</fullName>
    </recommendedName>
</protein>
<feature type="compositionally biased region" description="Basic and acidic residues" evidence="1">
    <location>
        <begin position="9"/>
        <end position="23"/>
    </location>
</feature>
<organism evidence="3 4">
    <name type="scientific">Tautonia plasticadhaerens</name>
    <dbReference type="NCBI Taxonomy" id="2527974"/>
    <lineage>
        <taxon>Bacteria</taxon>
        <taxon>Pseudomonadati</taxon>
        <taxon>Planctomycetota</taxon>
        <taxon>Planctomycetia</taxon>
        <taxon>Isosphaerales</taxon>
        <taxon>Isosphaeraceae</taxon>
        <taxon>Tautonia</taxon>
    </lineage>
</organism>
<evidence type="ECO:0000313" key="3">
    <source>
        <dbReference type="EMBL" id="QDV39094.1"/>
    </source>
</evidence>
<name>A0A518HE25_9BACT</name>
<dbReference type="PANTHER" id="PTHR47152:SF2">
    <property type="entry name" value="SLR2084 PROTEIN"/>
    <property type="match status" value="1"/>
</dbReference>
<keyword evidence="4" id="KW-1185">Reference proteome</keyword>
<dbReference type="AlphaFoldDB" id="A0A518HE25"/>
<feature type="region of interest" description="Disordered" evidence="1">
    <location>
        <begin position="1"/>
        <end position="23"/>
    </location>
</feature>
<evidence type="ECO:0000259" key="2">
    <source>
        <dbReference type="Pfam" id="PF05685"/>
    </source>
</evidence>
<reference evidence="3 4" key="1">
    <citation type="submission" date="2019-02" db="EMBL/GenBank/DDBJ databases">
        <title>Deep-cultivation of Planctomycetes and their phenomic and genomic characterization uncovers novel biology.</title>
        <authorList>
            <person name="Wiegand S."/>
            <person name="Jogler M."/>
            <person name="Boedeker C."/>
            <person name="Pinto D."/>
            <person name="Vollmers J."/>
            <person name="Rivas-Marin E."/>
            <person name="Kohn T."/>
            <person name="Peeters S.H."/>
            <person name="Heuer A."/>
            <person name="Rast P."/>
            <person name="Oberbeckmann S."/>
            <person name="Bunk B."/>
            <person name="Jeske O."/>
            <person name="Meyerdierks A."/>
            <person name="Storesund J.E."/>
            <person name="Kallscheuer N."/>
            <person name="Luecker S."/>
            <person name="Lage O.M."/>
            <person name="Pohl T."/>
            <person name="Merkel B.J."/>
            <person name="Hornburger P."/>
            <person name="Mueller R.-W."/>
            <person name="Bruemmer F."/>
            <person name="Labrenz M."/>
            <person name="Spormann A.M."/>
            <person name="Op den Camp H."/>
            <person name="Overmann J."/>
            <person name="Amann R."/>
            <person name="Jetten M.S.M."/>
            <person name="Mascher T."/>
            <person name="Medema M.H."/>
            <person name="Devos D.P."/>
            <person name="Kaster A.-K."/>
            <person name="Ovreas L."/>
            <person name="Rohde M."/>
            <person name="Galperin M.Y."/>
            <person name="Jogler C."/>
        </authorList>
    </citation>
    <scope>NUCLEOTIDE SEQUENCE [LARGE SCALE GENOMIC DNA]</scope>
    <source>
        <strain evidence="3 4">ElP</strain>
        <plasmid evidence="4">pelp_1</plasmid>
    </source>
</reference>
<dbReference type="EMBL" id="CP036427">
    <property type="protein sequence ID" value="QDV39094.1"/>
    <property type="molecule type" value="Genomic_DNA"/>
</dbReference>